<evidence type="ECO:0000313" key="2">
    <source>
        <dbReference type="EMBL" id="CAJ1921255.1"/>
    </source>
</evidence>
<protein>
    <recommendedName>
        <fullName evidence="1">Nucleotide-diphospho-sugar transferase domain-containing protein</fullName>
    </recommendedName>
</protein>
<dbReference type="Proteomes" id="UP001295423">
    <property type="component" value="Unassembled WGS sequence"/>
</dbReference>
<organism evidence="2 3">
    <name type="scientific">Cylindrotheca closterium</name>
    <dbReference type="NCBI Taxonomy" id="2856"/>
    <lineage>
        <taxon>Eukaryota</taxon>
        <taxon>Sar</taxon>
        <taxon>Stramenopiles</taxon>
        <taxon>Ochrophyta</taxon>
        <taxon>Bacillariophyta</taxon>
        <taxon>Bacillariophyceae</taxon>
        <taxon>Bacillariophycidae</taxon>
        <taxon>Bacillariales</taxon>
        <taxon>Bacillariaceae</taxon>
        <taxon>Cylindrotheca</taxon>
    </lineage>
</organism>
<name>A0AAD2CLL9_9STRA</name>
<gene>
    <name evidence="2" type="ORF">CYCCA115_LOCUS922</name>
</gene>
<evidence type="ECO:0000259" key="1">
    <source>
        <dbReference type="Pfam" id="PF03407"/>
    </source>
</evidence>
<reference evidence="2" key="1">
    <citation type="submission" date="2023-08" db="EMBL/GenBank/DDBJ databases">
        <authorList>
            <person name="Audoor S."/>
            <person name="Bilcke G."/>
        </authorList>
    </citation>
    <scope>NUCLEOTIDE SEQUENCE</scope>
</reference>
<comment type="caution">
    <text evidence="2">The sequence shown here is derived from an EMBL/GenBank/DDBJ whole genome shotgun (WGS) entry which is preliminary data.</text>
</comment>
<dbReference type="EMBL" id="CAKOGP040000002">
    <property type="protein sequence ID" value="CAJ1921255.1"/>
    <property type="molecule type" value="Genomic_DNA"/>
</dbReference>
<proteinExistence type="predicted"/>
<feature type="domain" description="Nucleotide-diphospho-sugar transferase" evidence="1">
    <location>
        <begin position="88"/>
        <end position="243"/>
    </location>
</feature>
<dbReference type="Pfam" id="PF03407">
    <property type="entry name" value="Nucleotid_trans"/>
    <property type="match status" value="1"/>
</dbReference>
<evidence type="ECO:0000313" key="3">
    <source>
        <dbReference type="Proteomes" id="UP001295423"/>
    </source>
</evidence>
<sequence length="340" mass="39214">MIRAVLFTGIALLLLTYTTLTLSTLIGTQLQLPTTPLDIDNHTSLHVNHQVREVRNTKIVGFCNYNYRSVGKKWYKRLTRLGYTTHVLVATDLNMKAHLESSQETYRFDVALAEPIPLKLDGKRKTKRDRAELELLFAVRWKYLLSQLEKGIHVLLTDVDNIFSKFLNLKDRVEDFDPSVDIWFAYATKYPNKVFAQQGFTVCGGMSWWRASKPAIEFARLIHESCGIMCDDQRLLNNLLLQANITWDWTPAVLNSRVQDGDERFAGLLTLGLKGESAKTGYKAHIWDRDFAFRGHLQPNECPKDNWISMPIVDAKSRHQNWIAKFDSFDTWDRQCGKKS</sequence>
<accession>A0AAD2CLL9</accession>
<dbReference type="InterPro" id="IPR005069">
    <property type="entry name" value="Nucl-diP-sugar_transferase"/>
</dbReference>
<dbReference type="AlphaFoldDB" id="A0AAD2CLL9"/>
<keyword evidence="3" id="KW-1185">Reference proteome</keyword>